<dbReference type="Pfam" id="PF04388">
    <property type="entry name" value="Hamartin"/>
    <property type="match status" value="1"/>
</dbReference>
<keyword evidence="3" id="KW-1185">Reference proteome</keyword>
<feature type="compositionally biased region" description="Basic and acidic residues" evidence="1">
    <location>
        <begin position="57"/>
        <end position="68"/>
    </location>
</feature>
<sequence length="199" mass="21743">ELLKLTEEKRDLAGLRGFDSPFFSTTETLTGAQEKPLPSSILGSSIRDPHNAISTPDKTEITPGDRGRVSRGPSQEHPWSFQPVFMPIEHPTHSHLHRSPSAPEDEALKYGLCSPSPCKPPPLPYEALFDLALPRAASLFVGRKTSEIVQRVALERIQRGDVGKQGEEAGVEEVVSASPLEVLDRLVQQGGDAHDKVLK</sequence>
<name>A0ABD0NMF4_CIRMR</name>
<organism evidence="2 3">
    <name type="scientific">Cirrhinus mrigala</name>
    <name type="common">Mrigala</name>
    <dbReference type="NCBI Taxonomy" id="683832"/>
    <lineage>
        <taxon>Eukaryota</taxon>
        <taxon>Metazoa</taxon>
        <taxon>Chordata</taxon>
        <taxon>Craniata</taxon>
        <taxon>Vertebrata</taxon>
        <taxon>Euteleostomi</taxon>
        <taxon>Actinopterygii</taxon>
        <taxon>Neopterygii</taxon>
        <taxon>Teleostei</taxon>
        <taxon>Ostariophysi</taxon>
        <taxon>Cypriniformes</taxon>
        <taxon>Cyprinidae</taxon>
        <taxon>Labeoninae</taxon>
        <taxon>Labeonini</taxon>
        <taxon>Cirrhinus</taxon>
    </lineage>
</organism>
<dbReference type="Proteomes" id="UP001529510">
    <property type="component" value="Unassembled WGS sequence"/>
</dbReference>
<evidence type="ECO:0000313" key="2">
    <source>
        <dbReference type="EMBL" id="KAL0162939.1"/>
    </source>
</evidence>
<dbReference type="AlphaFoldDB" id="A0ABD0NMF4"/>
<feature type="non-terminal residue" evidence="2">
    <location>
        <position position="1"/>
    </location>
</feature>
<feature type="non-terminal residue" evidence="2">
    <location>
        <position position="199"/>
    </location>
</feature>
<comment type="caution">
    <text evidence="2">The sequence shown here is derived from an EMBL/GenBank/DDBJ whole genome shotgun (WGS) entry which is preliminary data.</text>
</comment>
<proteinExistence type="predicted"/>
<protein>
    <submittedName>
        <fullName evidence="2">Uncharacterized protein</fullName>
    </submittedName>
</protein>
<dbReference type="PANTHER" id="PTHR15154:SF2">
    <property type="entry name" value="HAMARTIN"/>
    <property type="match status" value="1"/>
</dbReference>
<evidence type="ECO:0000313" key="3">
    <source>
        <dbReference type="Proteomes" id="UP001529510"/>
    </source>
</evidence>
<reference evidence="2 3" key="1">
    <citation type="submission" date="2024-05" db="EMBL/GenBank/DDBJ databases">
        <title>Genome sequencing and assembly of Indian major carp, Cirrhinus mrigala (Hamilton, 1822).</title>
        <authorList>
            <person name="Mohindra V."/>
            <person name="Chowdhury L.M."/>
            <person name="Lal K."/>
            <person name="Jena J.K."/>
        </authorList>
    </citation>
    <scope>NUCLEOTIDE SEQUENCE [LARGE SCALE GENOMIC DNA]</scope>
    <source>
        <strain evidence="2">CM1030</strain>
        <tissue evidence="2">Blood</tissue>
    </source>
</reference>
<gene>
    <name evidence="2" type="ORF">M9458_042335</name>
</gene>
<dbReference type="InterPro" id="IPR007483">
    <property type="entry name" value="Hamartin"/>
</dbReference>
<dbReference type="PANTHER" id="PTHR15154">
    <property type="entry name" value="HAMARTIN"/>
    <property type="match status" value="1"/>
</dbReference>
<evidence type="ECO:0000256" key="1">
    <source>
        <dbReference type="SAM" id="MobiDB-lite"/>
    </source>
</evidence>
<accession>A0ABD0NMF4</accession>
<dbReference type="EMBL" id="JAMKFB020000021">
    <property type="protein sequence ID" value="KAL0162939.1"/>
    <property type="molecule type" value="Genomic_DNA"/>
</dbReference>
<feature type="region of interest" description="Disordered" evidence="1">
    <location>
        <begin position="26"/>
        <end position="79"/>
    </location>
</feature>